<feature type="non-terminal residue" evidence="1">
    <location>
        <position position="241"/>
    </location>
</feature>
<gene>
    <name evidence="1" type="ORF">LCGC14_2112280</name>
</gene>
<proteinExistence type="predicted"/>
<organism evidence="1">
    <name type="scientific">marine sediment metagenome</name>
    <dbReference type="NCBI Taxonomy" id="412755"/>
    <lineage>
        <taxon>unclassified sequences</taxon>
        <taxon>metagenomes</taxon>
        <taxon>ecological metagenomes</taxon>
    </lineage>
</organism>
<name>A0A0F9E6N8_9ZZZZ</name>
<protein>
    <recommendedName>
        <fullName evidence="2">DUF3823 domain-containing protein</fullName>
    </recommendedName>
</protein>
<comment type="caution">
    <text evidence="1">The sequence shown here is derived from an EMBL/GenBank/DDBJ whole genome shotgun (WGS) entry which is preliminary data.</text>
</comment>
<evidence type="ECO:0000313" key="1">
    <source>
        <dbReference type="EMBL" id="KKL69698.1"/>
    </source>
</evidence>
<sequence length="241" mass="27995">MKKNLIYILTCFSLLIISCEEDPIPADIKTLIFGKIYDSTNTIPIVNEKVKLAEYSTKGTFAGTNYIFKGFIDSTRTDINGDYNLPFITTGNGNKYQIQLDFNEQVHIPNLVEFIRDENIGNREELNFEGLRLYPVDLRVIFTDEITQEINVYKQFPERLIDPIPPSTQNTLRRIWIDKNVVNEINFQIGTTSPYLNHFIEIPINTEMRYRNDVVSIGKIPIENFVKFIAWYLSEGCLIYD</sequence>
<evidence type="ECO:0008006" key="2">
    <source>
        <dbReference type="Google" id="ProtNLM"/>
    </source>
</evidence>
<dbReference type="EMBL" id="LAZR01026131">
    <property type="protein sequence ID" value="KKL69698.1"/>
    <property type="molecule type" value="Genomic_DNA"/>
</dbReference>
<dbReference type="AlphaFoldDB" id="A0A0F9E6N8"/>
<reference evidence="1" key="1">
    <citation type="journal article" date="2015" name="Nature">
        <title>Complex archaea that bridge the gap between prokaryotes and eukaryotes.</title>
        <authorList>
            <person name="Spang A."/>
            <person name="Saw J.H."/>
            <person name="Jorgensen S.L."/>
            <person name="Zaremba-Niedzwiedzka K."/>
            <person name="Martijn J."/>
            <person name="Lind A.E."/>
            <person name="van Eijk R."/>
            <person name="Schleper C."/>
            <person name="Guy L."/>
            <person name="Ettema T.J."/>
        </authorList>
    </citation>
    <scope>NUCLEOTIDE SEQUENCE</scope>
</reference>
<accession>A0A0F9E6N8</accession>
<dbReference type="PROSITE" id="PS51257">
    <property type="entry name" value="PROKAR_LIPOPROTEIN"/>
    <property type="match status" value="1"/>
</dbReference>